<reference evidence="3" key="2">
    <citation type="submission" date="2015-01" db="EMBL/GenBank/DDBJ databases">
        <title>Evolutionary Origins and Diversification of the Mycorrhizal Mutualists.</title>
        <authorList>
            <consortium name="DOE Joint Genome Institute"/>
            <consortium name="Mycorrhizal Genomics Consortium"/>
            <person name="Kohler A."/>
            <person name="Kuo A."/>
            <person name="Nagy L.G."/>
            <person name="Floudas D."/>
            <person name="Copeland A."/>
            <person name="Barry K.W."/>
            <person name="Cichocki N."/>
            <person name="Veneault-Fourrey C."/>
            <person name="LaButti K."/>
            <person name="Lindquist E.A."/>
            <person name="Lipzen A."/>
            <person name="Lundell T."/>
            <person name="Morin E."/>
            <person name="Murat C."/>
            <person name="Riley R."/>
            <person name="Ohm R."/>
            <person name="Sun H."/>
            <person name="Tunlid A."/>
            <person name="Henrissat B."/>
            <person name="Grigoriev I.V."/>
            <person name="Hibbett D.S."/>
            <person name="Martin F."/>
        </authorList>
    </citation>
    <scope>NUCLEOTIDE SEQUENCE [LARGE SCALE GENOMIC DNA]</scope>
    <source>
        <strain evidence="3">441</strain>
    </source>
</reference>
<proteinExistence type="predicted"/>
<protein>
    <submittedName>
        <fullName evidence="2">Uncharacterized protein</fullName>
    </submittedName>
</protein>
<feature type="compositionally biased region" description="Basic and acidic residues" evidence="1">
    <location>
        <begin position="11"/>
        <end position="25"/>
    </location>
</feature>
<feature type="region of interest" description="Disordered" evidence="1">
    <location>
        <begin position="1"/>
        <end position="25"/>
    </location>
</feature>
<dbReference type="OrthoDB" id="10489082at2759"/>
<dbReference type="HOGENOM" id="CLU_2948239_0_0_1"/>
<reference evidence="2 3" key="1">
    <citation type="submission" date="2014-04" db="EMBL/GenBank/DDBJ databases">
        <authorList>
            <consortium name="DOE Joint Genome Institute"/>
            <person name="Kuo A."/>
            <person name="Kohler A."/>
            <person name="Costa M.D."/>
            <person name="Nagy L.G."/>
            <person name="Floudas D."/>
            <person name="Copeland A."/>
            <person name="Barry K.W."/>
            <person name="Cichocki N."/>
            <person name="Veneault-Fourrey C."/>
            <person name="LaButti K."/>
            <person name="Lindquist E.A."/>
            <person name="Lipzen A."/>
            <person name="Lundell T."/>
            <person name="Morin E."/>
            <person name="Murat C."/>
            <person name="Sun H."/>
            <person name="Tunlid A."/>
            <person name="Henrissat B."/>
            <person name="Grigoriev I.V."/>
            <person name="Hibbett D.S."/>
            <person name="Martin F."/>
            <person name="Nordberg H.P."/>
            <person name="Cantor M.N."/>
            <person name="Hua S.X."/>
        </authorList>
    </citation>
    <scope>NUCLEOTIDE SEQUENCE [LARGE SCALE GENOMIC DNA]</scope>
    <source>
        <strain evidence="2 3">441</strain>
    </source>
</reference>
<evidence type="ECO:0000256" key="1">
    <source>
        <dbReference type="SAM" id="MobiDB-lite"/>
    </source>
</evidence>
<feature type="non-terminal residue" evidence="2">
    <location>
        <position position="1"/>
    </location>
</feature>
<sequence>VQQGKEAVGYVHHESGRPETTDEASYKEAGRAVRAPRHSAILDTTGLHKLPGRRYLFVHL</sequence>
<dbReference type="Proteomes" id="UP000054018">
    <property type="component" value="Unassembled WGS sequence"/>
</dbReference>
<accession>A0A0C9ZC86</accession>
<evidence type="ECO:0000313" key="3">
    <source>
        <dbReference type="Proteomes" id="UP000054018"/>
    </source>
</evidence>
<dbReference type="EMBL" id="KN833725">
    <property type="protein sequence ID" value="KIK23504.1"/>
    <property type="molecule type" value="Genomic_DNA"/>
</dbReference>
<organism evidence="2 3">
    <name type="scientific">Pisolithus microcarpus 441</name>
    <dbReference type="NCBI Taxonomy" id="765257"/>
    <lineage>
        <taxon>Eukaryota</taxon>
        <taxon>Fungi</taxon>
        <taxon>Dikarya</taxon>
        <taxon>Basidiomycota</taxon>
        <taxon>Agaricomycotina</taxon>
        <taxon>Agaricomycetes</taxon>
        <taxon>Agaricomycetidae</taxon>
        <taxon>Boletales</taxon>
        <taxon>Sclerodermatineae</taxon>
        <taxon>Pisolithaceae</taxon>
        <taxon>Pisolithus</taxon>
    </lineage>
</organism>
<evidence type="ECO:0000313" key="2">
    <source>
        <dbReference type="EMBL" id="KIK23504.1"/>
    </source>
</evidence>
<gene>
    <name evidence="2" type="ORF">PISMIDRAFT_679211</name>
</gene>
<name>A0A0C9ZC86_9AGAM</name>
<dbReference type="AlphaFoldDB" id="A0A0C9ZC86"/>
<keyword evidence="3" id="KW-1185">Reference proteome</keyword>